<protein>
    <submittedName>
        <fullName evidence="9">ABC transporter permease</fullName>
    </submittedName>
</protein>
<comment type="subcellular location">
    <subcellularLocation>
        <location evidence="1 7">Cell membrane</location>
        <topology evidence="1 7">Multi-pass membrane protein</topology>
    </subcellularLocation>
</comment>
<feature type="transmembrane region" description="Helical" evidence="7">
    <location>
        <begin position="278"/>
        <end position="299"/>
    </location>
</feature>
<dbReference type="Pfam" id="PF19300">
    <property type="entry name" value="BPD_transp_1_N"/>
    <property type="match status" value="1"/>
</dbReference>
<feature type="transmembrane region" description="Helical" evidence="7">
    <location>
        <begin position="9"/>
        <end position="30"/>
    </location>
</feature>
<keyword evidence="5 7" id="KW-1133">Transmembrane helix</keyword>
<dbReference type="EMBL" id="JAJEPU010000023">
    <property type="protein sequence ID" value="MCC2165010.1"/>
    <property type="molecule type" value="Genomic_DNA"/>
</dbReference>
<keyword evidence="3" id="KW-1003">Cell membrane</keyword>
<proteinExistence type="inferred from homology"/>
<dbReference type="AlphaFoldDB" id="A0AAE3AQW2"/>
<evidence type="ECO:0000256" key="4">
    <source>
        <dbReference type="ARBA" id="ARBA00022692"/>
    </source>
</evidence>
<dbReference type="GO" id="GO:0005886">
    <property type="term" value="C:plasma membrane"/>
    <property type="evidence" value="ECO:0007669"/>
    <property type="project" value="UniProtKB-SubCell"/>
</dbReference>
<evidence type="ECO:0000313" key="10">
    <source>
        <dbReference type="Proteomes" id="UP001198962"/>
    </source>
</evidence>
<feature type="transmembrane region" description="Helical" evidence="7">
    <location>
        <begin position="219"/>
        <end position="243"/>
    </location>
</feature>
<keyword evidence="10" id="KW-1185">Reference proteome</keyword>
<accession>A0AAE3AQW2</accession>
<reference evidence="9" key="1">
    <citation type="submission" date="2021-10" db="EMBL/GenBank/DDBJ databases">
        <title>Anaerobic single-cell dispensing facilitates the cultivation of human gut bacteria.</title>
        <authorList>
            <person name="Afrizal A."/>
        </authorList>
    </citation>
    <scope>NUCLEOTIDE SEQUENCE</scope>
    <source>
        <strain evidence="9">CLA-AA-H274</strain>
    </source>
</reference>
<sequence>MVRYIIKRAFLAVGIIFSISLITFFILNVIPGDPVAAMLGEFADADKIAQVKAQMGLDAPLPVQYINWLTDLLHGNMGTSYFQKKPVVTLILQAFHYTAIMATAAYIVALILGLTAGILAAVYHDRPIDRILMSISAFGISAPSFWVAILLQIYVGLKFSVFPVSGVSSPVGYVLPSLALGTRYAASISRITRASMLEVMGQDFVKTAYAKGLYQRRIILIHIFQNALVPIITVIGTDIGALLTGSMITENVFNIPGIGKLLIDAIHRRDIPLVQGGVIYVAAICVLIYFIVDVLYAVINPNIRLTKGE</sequence>
<evidence type="ECO:0000259" key="8">
    <source>
        <dbReference type="PROSITE" id="PS50928"/>
    </source>
</evidence>
<dbReference type="SUPFAM" id="SSF161098">
    <property type="entry name" value="MetI-like"/>
    <property type="match status" value="1"/>
</dbReference>
<dbReference type="RefSeq" id="WP_308451448.1">
    <property type="nucleotide sequence ID" value="NZ_JAJEPU010000023.1"/>
</dbReference>
<dbReference type="PROSITE" id="PS50928">
    <property type="entry name" value="ABC_TM1"/>
    <property type="match status" value="1"/>
</dbReference>
<evidence type="ECO:0000256" key="7">
    <source>
        <dbReference type="RuleBase" id="RU363032"/>
    </source>
</evidence>
<comment type="caution">
    <text evidence="9">The sequence shown here is derived from an EMBL/GenBank/DDBJ whole genome shotgun (WGS) entry which is preliminary data.</text>
</comment>
<dbReference type="InterPro" id="IPR035906">
    <property type="entry name" value="MetI-like_sf"/>
</dbReference>
<dbReference type="InterPro" id="IPR000515">
    <property type="entry name" value="MetI-like"/>
</dbReference>
<dbReference type="GO" id="GO:0071916">
    <property type="term" value="F:dipeptide transmembrane transporter activity"/>
    <property type="evidence" value="ECO:0007669"/>
    <property type="project" value="TreeGrafter"/>
</dbReference>
<comment type="similarity">
    <text evidence="7">Belongs to the binding-protein-dependent transport system permease family.</text>
</comment>
<dbReference type="CDD" id="cd06261">
    <property type="entry name" value="TM_PBP2"/>
    <property type="match status" value="1"/>
</dbReference>
<dbReference type="InterPro" id="IPR045621">
    <property type="entry name" value="BPD_transp_1_N"/>
</dbReference>
<dbReference type="Gene3D" id="1.10.3720.10">
    <property type="entry name" value="MetI-like"/>
    <property type="match status" value="1"/>
</dbReference>
<evidence type="ECO:0000313" key="9">
    <source>
        <dbReference type="EMBL" id="MCC2165010.1"/>
    </source>
</evidence>
<feature type="domain" description="ABC transmembrane type-1" evidence="8">
    <location>
        <begin position="95"/>
        <end position="296"/>
    </location>
</feature>
<evidence type="ECO:0000256" key="3">
    <source>
        <dbReference type="ARBA" id="ARBA00022475"/>
    </source>
</evidence>
<evidence type="ECO:0000256" key="6">
    <source>
        <dbReference type="ARBA" id="ARBA00023136"/>
    </source>
</evidence>
<keyword evidence="6 7" id="KW-0472">Membrane</keyword>
<organism evidence="9 10">
    <name type="scientific">Brotaphodocola catenula</name>
    <dbReference type="NCBI Taxonomy" id="2885361"/>
    <lineage>
        <taxon>Bacteria</taxon>
        <taxon>Bacillati</taxon>
        <taxon>Bacillota</taxon>
        <taxon>Clostridia</taxon>
        <taxon>Lachnospirales</taxon>
        <taxon>Lachnospiraceae</taxon>
        <taxon>Brotaphodocola</taxon>
    </lineage>
</organism>
<feature type="transmembrane region" description="Helical" evidence="7">
    <location>
        <begin position="94"/>
        <end position="123"/>
    </location>
</feature>
<dbReference type="Pfam" id="PF00528">
    <property type="entry name" value="BPD_transp_1"/>
    <property type="match status" value="1"/>
</dbReference>
<dbReference type="PANTHER" id="PTHR43163:SF6">
    <property type="entry name" value="DIPEPTIDE TRANSPORT SYSTEM PERMEASE PROTEIN DPPB-RELATED"/>
    <property type="match status" value="1"/>
</dbReference>
<name>A0AAE3AQW2_9FIRM</name>
<dbReference type="Proteomes" id="UP001198962">
    <property type="component" value="Unassembled WGS sequence"/>
</dbReference>
<dbReference type="PANTHER" id="PTHR43163">
    <property type="entry name" value="DIPEPTIDE TRANSPORT SYSTEM PERMEASE PROTEIN DPPB-RELATED"/>
    <property type="match status" value="1"/>
</dbReference>
<evidence type="ECO:0000256" key="2">
    <source>
        <dbReference type="ARBA" id="ARBA00022448"/>
    </source>
</evidence>
<feature type="transmembrane region" description="Helical" evidence="7">
    <location>
        <begin position="135"/>
        <end position="155"/>
    </location>
</feature>
<gene>
    <name evidence="9" type="ORF">LKD32_08970</name>
</gene>
<evidence type="ECO:0000256" key="5">
    <source>
        <dbReference type="ARBA" id="ARBA00022989"/>
    </source>
</evidence>
<evidence type="ECO:0000256" key="1">
    <source>
        <dbReference type="ARBA" id="ARBA00004651"/>
    </source>
</evidence>
<keyword evidence="2 7" id="KW-0813">Transport</keyword>
<keyword evidence="4 7" id="KW-0812">Transmembrane</keyword>
<feature type="transmembrane region" description="Helical" evidence="7">
    <location>
        <begin position="167"/>
        <end position="186"/>
    </location>
</feature>